<dbReference type="GeneTree" id="ENSGT00940000177028"/>
<feature type="compositionally biased region" description="Polar residues" evidence="1">
    <location>
        <begin position="175"/>
        <end position="184"/>
    </location>
</feature>
<reference evidence="2" key="2">
    <citation type="submission" date="2025-09" db="UniProtKB">
        <authorList>
            <consortium name="Ensembl"/>
        </authorList>
    </citation>
    <scope>IDENTIFICATION</scope>
</reference>
<proteinExistence type="predicted"/>
<dbReference type="Pfam" id="PF15455">
    <property type="entry name" value="Pro-rich_19"/>
    <property type="match status" value="1"/>
</dbReference>
<evidence type="ECO:0000256" key="1">
    <source>
        <dbReference type="SAM" id="MobiDB-lite"/>
    </source>
</evidence>
<feature type="compositionally biased region" description="Polar residues" evidence="1">
    <location>
        <begin position="147"/>
        <end position="166"/>
    </location>
</feature>
<organism evidence="2 3">
    <name type="scientific">Gadus morhua</name>
    <name type="common">Atlantic cod</name>
    <dbReference type="NCBI Taxonomy" id="8049"/>
    <lineage>
        <taxon>Eukaryota</taxon>
        <taxon>Metazoa</taxon>
        <taxon>Chordata</taxon>
        <taxon>Craniata</taxon>
        <taxon>Vertebrata</taxon>
        <taxon>Euteleostomi</taxon>
        <taxon>Actinopterygii</taxon>
        <taxon>Neopterygii</taxon>
        <taxon>Teleostei</taxon>
        <taxon>Neoteleostei</taxon>
        <taxon>Acanthomorphata</taxon>
        <taxon>Zeiogadaria</taxon>
        <taxon>Gadariae</taxon>
        <taxon>Gadiformes</taxon>
        <taxon>Gadoidei</taxon>
        <taxon>Gadidae</taxon>
        <taxon>Gadus</taxon>
    </lineage>
</organism>
<evidence type="ECO:0000313" key="2">
    <source>
        <dbReference type="Ensembl" id="ENSGMOP00000061307.1"/>
    </source>
</evidence>
<reference evidence="2" key="1">
    <citation type="submission" date="2025-08" db="UniProtKB">
        <authorList>
            <consortium name="Ensembl"/>
        </authorList>
    </citation>
    <scope>IDENTIFICATION</scope>
</reference>
<keyword evidence="3" id="KW-1185">Reference proteome</keyword>
<evidence type="ECO:0000313" key="3">
    <source>
        <dbReference type="Proteomes" id="UP000694546"/>
    </source>
</evidence>
<dbReference type="InterPro" id="IPR029355">
    <property type="entry name" value="Pro-rich_19"/>
</dbReference>
<protein>
    <submittedName>
        <fullName evidence="2">Uncharacterized protein</fullName>
    </submittedName>
</protein>
<dbReference type="Ensembl" id="ENSGMOT00000065622.1">
    <property type="protein sequence ID" value="ENSGMOP00000061307.1"/>
    <property type="gene ID" value="ENSGMOG00000030501.1"/>
</dbReference>
<sequence length="336" mass="37158">PSSTSKVDSPYQSCSRGCILRKKTHRTACCPATQLLNIYKARFARLFPSAQEPSVITTNRLIGHQGLFNHEVKSIDIERLLSEQRKQGRQRQTGLQENNLDAICPVPNSPPSSPCSSSEAQLANSSEGVLIARDSDVALHQEKTSVDCHSNTYGSDITPGQRSQIPGISAEKENQPPTSSQSYSLKHKSKKNKAVMSIMERETSPTRVKGNVRPELEKVNTQVKAPTAKNQTLAWKRSPDSPHQLWHNAISAVAGRLCHSLKLQLPRRRDVLAESREVLLLAIQERHGPLFQEHLLGVQRRLSFGNHTVQGPEAIPPTTKSGRICHTPNAKHANIV</sequence>
<dbReference type="AlphaFoldDB" id="A0A8C5CEK0"/>
<feature type="region of interest" description="Disordered" evidence="1">
    <location>
        <begin position="145"/>
        <end position="207"/>
    </location>
</feature>
<dbReference type="Proteomes" id="UP000694546">
    <property type="component" value="Chromosome 11"/>
</dbReference>
<accession>A0A8C5CEK0</accession>
<name>A0A8C5CEK0_GADMO</name>